<dbReference type="RefSeq" id="WP_191701437.1">
    <property type="nucleotide sequence ID" value="NZ_JACSPZ010000010.1"/>
</dbReference>
<evidence type="ECO:0000313" key="3">
    <source>
        <dbReference type="Proteomes" id="UP000619101"/>
    </source>
</evidence>
<comment type="caution">
    <text evidence="2">The sequence shown here is derived from an EMBL/GenBank/DDBJ whole genome shotgun (WGS) entry which is preliminary data.</text>
</comment>
<evidence type="ECO:0000259" key="1">
    <source>
        <dbReference type="Pfam" id="PF01266"/>
    </source>
</evidence>
<dbReference type="InterPro" id="IPR036188">
    <property type="entry name" value="FAD/NAD-bd_sf"/>
</dbReference>
<dbReference type="PANTHER" id="PTHR13847:SF201">
    <property type="entry name" value="PUTATIBE OXIDOREDUCTASE"/>
    <property type="match status" value="1"/>
</dbReference>
<dbReference type="EMBL" id="JACSPZ010000010">
    <property type="protein sequence ID" value="MBD8038378.1"/>
    <property type="molecule type" value="Genomic_DNA"/>
</dbReference>
<keyword evidence="3" id="KW-1185">Reference proteome</keyword>
<evidence type="ECO:0000313" key="2">
    <source>
        <dbReference type="EMBL" id="MBD8038378.1"/>
    </source>
</evidence>
<gene>
    <name evidence="2" type="ORF">H9635_16645</name>
</gene>
<sequence>MELHNGLLFWPSTFVKKQHSNPPIKPHYDAIVVGAGMSGVLTAKALMDEGLTVAVLERNELGYGSTAANTGLLQYSNDIQLHELSELIGEEDAVRFYKLCYEAVDQLEEITSSLLDQADFIRRPSICFASKKGDVKLLEKECEMLVKHGFPAEFWNELIVEKRLPFKAPAALYTNNDAEVNPYKLVVSLAEQLIDQGMDLFENTFANVIENEGNEVILRTMNGDFKASRIVYTTGYERLPYGTMEGADINRSYAIVTEQKPSFEGWYENALIWETARPYLYMRKTMDNRIIIGGLDEKKASPAKHETKVDAMASSLLDKLHELLPNETFHAPYKYCASFGESLDHLPFIGQHPQEPNHYYLLGFGGNGTVYSMLGSKIIADLIMNRPNADARIVTLDRKYGIK</sequence>
<dbReference type="Gene3D" id="3.30.9.10">
    <property type="entry name" value="D-Amino Acid Oxidase, subunit A, domain 2"/>
    <property type="match status" value="1"/>
</dbReference>
<dbReference type="SUPFAM" id="SSF51905">
    <property type="entry name" value="FAD/NAD(P)-binding domain"/>
    <property type="match status" value="1"/>
</dbReference>
<dbReference type="Gene3D" id="3.50.50.60">
    <property type="entry name" value="FAD/NAD(P)-binding domain"/>
    <property type="match status" value="1"/>
</dbReference>
<dbReference type="InterPro" id="IPR006076">
    <property type="entry name" value="FAD-dep_OxRdtase"/>
</dbReference>
<accession>A0ABR8Y2Q5</accession>
<reference evidence="2 3" key="1">
    <citation type="submission" date="2020-08" db="EMBL/GenBank/DDBJ databases">
        <title>A Genomic Blueprint of the Chicken Gut Microbiome.</title>
        <authorList>
            <person name="Gilroy R."/>
            <person name="Ravi A."/>
            <person name="Getino M."/>
            <person name="Pursley I."/>
            <person name="Horton D.L."/>
            <person name="Alikhan N.-F."/>
            <person name="Baker D."/>
            <person name="Gharbi K."/>
            <person name="Hall N."/>
            <person name="Watson M."/>
            <person name="Adriaenssens E.M."/>
            <person name="Foster-Nyarko E."/>
            <person name="Jarju S."/>
            <person name="Secka A."/>
            <person name="Antonio M."/>
            <person name="Oren A."/>
            <person name="Chaudhuri R."/>
            <person name="La Ragione R.M."/>
            <person name="Hildebrand F."/>
            <person name="Pallen M.J."/>
        </authorList>
    </citation>
    <scope>NUCLEOTIDE SEQUENCE [LARGE SCALE GENOMIC DNA]</scope>
    <source>
        <strain evidence="2 3">A46</strain>
    </source>
</reference>
<protein>
    <submittedName>
        <fullName evidence="2">FAD-binding oxidoreductase</fullName>
    </submittedName>
</protein>
<feature type="domain" description="FAD dependent oxidoreductase" evidence="1">
    <location>
        <begin position="29"/>
        <end position="382"/>
    </location>
</feature>
<dbReference type="Pfam" id="PF01266">
    <property type="entry name" value="DAO"/>
    <property type="match status" value="1"/>
</dbReference>
<organism evidence="2 3">
    <name type="scientific">Solibacillus faecavium</name>
    <dbReference type="NCBI Taxonomy" id="2762221"/>
    <lineage>
        <taxon>Bacteria</taxon>
        <taxon>Bacillati</taxon>
        <taxon>Bacillota</taxon>
        <taxon>Bacilli</taxon>
        <taxon>Bacillales</taxon>
        <taxon>Caryophanaceae</taxon>
        <taxon>Solibacillus</taxon>
    </lineage>
</organism>
<dbReference type="PANTHER" id="PTHR13847">
    <property type="entry name" value="SARCOSINE DEHYDROGENASE-RELATED"/>
    <property type="match status" value="1"/>
</dbReference>
<name>A0ABR8Y2Q5_9BACL</name>
<dbReference type="Proteomes" id="UP000619101">
    <property type="component" value="Unassembled WGS sequence"/>
</dbReference>
<proteinExistence type="predicted"/>